<keyword evidence="3" id="KW-1185">Reference proteome</keyword>
<feature type="compositionally biased region" description="Polar residues" evidence="1">
    <location>
        <begin position="330"/>
        <end position="346"/>
    </location>
</feature>
<comment type="caution">
    <text evidence="2">The sequence shown here is derived from an EMBL/GenBank/DDBJ whole genome shotgun (WGS) entry which is preliminary data.</text>
</comment>
<evidence type="ECO:0000313" key="2">
    <source>
        <dbReference type="EMBL" id="KAH0779969.1"/>
    </source>
</evidence>
<reference evidence="2 3" key="1">
    <citation type="journal article" date="2021" name="bioRxiv">
        <title>Chromosome-scale and haplotype-resolved genome assembly of a tetraploid potato cultivar.</title>
        <authorList>
            <person name="Sun H."/>
            <person name="Jiao W.-B."/>
            <person name="Krause K."/>
            <person name="Campoy J.A."/>
            <person name="Goel M."/>
            <person name="Folz-Donahue K."/>
            <person name="Kukat C."/>
            <person name="Huettel B."/>
            <person name="Schneeberger K."/>
        </authorList>
    </citation>
    <scope>NUCLEOTIDE SEQUENCE [LARGE SCALE GENOMIC DNA]</scope>
    <source>
        <strain evidence="2">SolTubOtavaFocal</strain>
        <tissue evidence="2">Leaves</tissue>
    </source>
</reference>
<accession>A0ABQ7WIS5</accession>
<evidence type="ECO:0000256" key="1">
    <source>
        <dbReference type="SAM" id="MobiDB-lite"/>
    </source>
</evidence>
<dbReference type="EMBL" id="JAIVGD010000002">
    <property type="protein sequence ID" value="KAH0779969.1"/>
    <property type="molecule type" value="Genomic_DNA"/>
</dbReference>
<sequence length="735" mass="82526">MGFCFVYSEFFPSSLVCFFAFTRGVLVRARAFDASDSIPGPPSLSQPRSLPLSLQEARRDEIAPLINNKREALERKEKAEKKDAFIPRDAGACLRTETADIRMAYGAAYPKTSTPSYIENAMPQGKKVAIGFQSYDLTRIANIRVADMVLAEAAFPGCGIERTMPFFLEKPPHQLSIFRTTQGFSVQLSYLNHFEISLLSLSTSLPYGATRDAPFVPLRSLTLRNLRNYPFRLPPPPPGFALGGVKTGFRLFLFEKEEVTGQAKEMPKEQMLLFETKALAETYLPLKNTIDNGVREALKKSDRARKKERIKTSWAARKRRERIARIVLRPQQQENNKSTSSQTKQPSAGAALQCLSSGNRKELSAPANKETLEQKWKPKPSHPKQKNHQLENPFYRLSLNKEFLGSPPSRLKAQWLLVLNPAKVEFAFALVVVVERPSVLSVVRLCSMAPIPSFYASCSAPYPFGARPQLRSSLDASDPFTEELFKEDTGFLSLKGLPTDQRVRALTFFSNQRKKFDSGPFPLSFVREKRKRSWHVEPCLSTVKDSPKVRARATLGVNTPKSGNPNHSFNDNGRRKHTKIVRLPSLRFRAIGRTTDTIRSTPQSIVAVTFSSAITVAKNGIVAKLRRAIHPFTKVIAAVASTGNVWKRFANHSEQFCSEGYKLVGCLSHMALRLGRVKTAQWAEWRKECVFEFALVAAAMQRIRDRISALEDRKRALLQDMISPATGEKESVDPK</sequence>
<gene>
    <name evidence="2" type="ORF">KY290_006396</name>
</gene>
<feature type="compositionally biased region" description="Basic residues" evidence="1">
    <location>
        <begin position="377"/>
        <end position="387"/>
    </location>
</feature>
<organism evidence="2 3">
    <name type="scientific">Solanum tuberosum</name>
    <name type="common">Potato</name>
    <dbReference type="NCBI Taxonomy" id="4113"/>
    <lineage>
        <taxon>Eukaryota</taxon>
        <taxon>Viridiplantae</taxon>
        <taxon>Streptophyta</taxon>
        <taxon>Embryophyta</taxon>
        <taxon>Tracheophyta</taxon>
        <taxon>Spermatophyta</taxon>
        <taxon>Magnoliopsida</taxon>
        <taxon>eudicotyledons</taxon>
        <taxon>Gunneridae</taxon>
        <taxon>Pentapetalae</taxon>
        <taxon>asterids</taxon>
        <taxon>lamiids</taxon>
        <taxon>Solanales</taxon>
        <taxon>Solanaceae</taxon>
        <taxon>Solanoideae</taxon>
        <taxon>Solaneae</taxon>
        <taxon>Solanum</taxon>
    </lineage>
</organism>
<protein>
    <submittedName>
        <fullName evidence="2">Uncharacterized protein</fullName>
    </submittedName>
</protein>
<evidence type="ECO:0000313" key="3">
    <source>
        <dbReference type="Proteomes" id="UP000826656"/>
    </source>
</evidence>
<dbReference type="Proteomes" id="UP000826656">
    <property type="component" value="Unassembled WGS sequence"/>
</dbReference>
<name>A0ABQ7WIS5_SOLTU</name>
<feature type="region of interest" description="Disordered" evidence="1">
    <location>
        <begin position="324"/>
        <end position="389"/>
    </location>
</feature>
<proteinExistence type="predicted"/>